<proteinExistence type="predicted"/>
<dbReference type="EMBL" id="CYKH01001475">
    <property type="protein sequence ID" value="CUG87219.1"/>
    <property type="molecule type" value="Genomic_DNA"/>
</dbReference>
<dbReference type="Proteomes" id="UP000051952">
    <property type="component" value="Unassembled WGS sequence"/>
</dbReference>
<keyword evidence="5" id="KW-1185">Reference proteome</keyword>
<gene>
    <name evidence="4" type="ORF">BSAL_09225</name>
</gene>
<dbReference type="VEuPathDB" id="TriTrypDB:BSAL_09225"/>
<dbReference type="PROSITE" id="PS50030">
    <property type="entry name" value="UBA"/>
    <property type="match status" value="1"/>
</dbReference>
<dbReference type="InterPro" id="IPR009060">
    <property type="entry name" value="UBA-like_sf"/>
</dbReference>
<protein>
    <submittedName>
        <fullName evidence="4">Transmembrane protein, putative</fullName>
    </submittedName>
</protein>
<evidence type="ECO:0000256" key="2">
    <source>
        <dbReference type="SAM" id="Phobius"/>
    </source>
</evidence>
<name>A0A0S4J6W5_BODSA</name>
<dbReference type="SMART" id="SM00165">
    <property type="entry name" value="UBA"/>
    <property type="match status" value="1"/>
</dbReference>
<feature type="transmembrane region" description="Helical" evidence="2">
    <location>
        <begin position="147"/>
        <end position="170"/>
    </location>
</feature>
<evidence type="ECO:0000313" key="5">
    <source>
        <dbReference type="Proteomes" id="UP000051952"/>
    </source>
</evidence>
<keyword evidence="2" id="KW-0472">Membrane</keyword>
<dbReference type="InterPro" id="IPR015940">
    <property type="entry name" value="UBA"/>
</dbReference>
<accession>A0A0S4J6W5</accession>
<dbReference type="AlphaFoldDB" id="A0A0S4J6W5"/>
<dbReference type="SUPFAM" id="SSF46934">
    <property type="entry name" value="UBA-like"/>
    <property type="match status" value="1"/>
</dbReference>
<reference evidence="5" key="1">
    <citation type="submission" date="2015-09" db="EMBL/GenBank/DDBJ databases">
        <authorList>
            <consortium name="Pathogen Informatics"/>
        </authorList>
    </citation>
    <scope>NUCLEOTIDE SEQUENCE [LARGE SCALE GENOMIC DNA]</scope>
    <source>
        <strain evidence="5">Lake Konstanz</strain>
    </source>
</reference>
<evidence type="ECO:0000313" key="4">
    <source>
        <dbReference type="EMBL" id="CUG87219.1"/>
    </source>
</evidence>
<dbReference type="Gene3D" id="1.10.8.10">
    <property type="entry name" value="DNA helicase RuvA subunit, C-terminal domain"/>
    <property type="match status" value="1"/>
</dbReference>
<keyword evidence="2 4" id="KW-0812">Transmembrane</keyword>
<dbReference type="Pfam" id="PF00627">
    <property type="entry name" value="UBA"/>
    <property type="match status" value="1"/>
</dbReference>
<feature type="region of interest" description="Disordered" evidence="1">
    <location>
        <begin position="294"/>
        <end position="318"/>
    </location>
</feature>
<feature type="domain" description="UBA" evidence="3">
    <location>
        <begin position="334"/>
        <end position="379"/>
    </location>
</feature>
<evidence type="ECO:0000259" key="3">
    <source>
        <dbReference type="PROSITE" id="PS50030"/>
    </source>
</evidence>
<evidence type="ECO:0000256" key="1">
    <source>
        <dbReference type="SAM" id="MobiDB-lite"/>
    </source>
</evidence>
<feature type="compositionally biased region" description="Polar residues" evidence="1">
    <location>
        <begin position="299"/>
        <end position="311"/>
    </location>
</feature>
<sequence>MQRCLVFFCGNFSKQKNKKGISEGKKKSHVTSSAFFLYMQRPMAEQHANSSLSPIHVPLHTTTLSLTGLICTCSILYGLMTHENVELMGVRRDLTPLYLSLGPSWLLAPLKLLFSQFVCLSPGELLITVVCVSCSGRLDRLISFQRLCGMFAALLVMRLATVVIWCAIVAQVSLVEVRVRPSALWICVSVYVLRACLCRSQGQLLLGRVLPVNAYPMQHVVTWLMVWFQSGSLLDTTLPAALSAGLLCTELVGIHRWSWADALFNGVFRAIAGGRRLSHCVRKSISFPPQPITAAARNQADSSPQSSQRTGDQVVAPPSHVARRQTATAAAATSVSQQSGAQYNTQELVAMGFSEVDSRAALSAADGDVNLAAVWLLEGRQLP</sequence>
<feature type="transmembrane region" description="Helical" evidence="2">
    <location>
        <begin position="113"/>
        <end position="135"/>
    </location>
</feature>
<organism evidence="4 5">
    <name type="scientific">Bodo saltans</name>
    <name type="common">Flagellated protozoan</name>
    <dbReference type="NCBI Taxonomy" id="75058"/>
    <lineage>
        <taxon>Eukaryota</taxon>
        <taxon>Discoba</taxon>
        <taxon>Euglenozoa</taxon>
        <taxon>Kinetoplastea</taxon>
        <taxon>Metakinetoplastina</taxon>
        <taxon>Eubodonida</taxon>
        <taxon>Bodonidae</taxon>
        <taxon>Bodo</taxon>
    </lineage>
</organism>
<keyword evidence="2" id="KW-1133">Transmembrane helix</keyword>